<dbReference type="KEGG" id="ahb:bsdtb5_23360"/>
<keyword evidence="1" id="KW-0732">Signal</keyword>
<feature type="chain" id="PRO_5032838724" description="Fibronectin type-III domain-containing protein" evidence="1">
    <location>
        <begin position="31"/>
        <end position="627"/>
    </location>
</feature>
<dbReference type="EMBL" id="AP024169">
    <property type="protein sequence ID" value="BCN31041.1"/>
    <property type="molecule type" value="Genomic_DNA"/>
</dbReference>
<dbReference type="AlphaFoldDB" id="A0A7R7IDK0"/>
<reference evidence="2 3" key="1">
    <citation type="submission" date="2020-11" db="EMBL/GenBank/DDBJ databases">
        <title>Draft genome sequencing of a Lachnospiraceae strain isolated from anoxic soil subjected to BSD treatment.</title>
        <authorList>
            <person name="Uek A."/>
            <person name="Tonouchi A."/>
        </authorList>
    </citation>
    <scope>NUCLEOTIDE SEQUENCE [LARGE SCALE GENOMIC DNA]</scope>
    <source>
        <strain evidence="2 3">TB5</strain>
    </source>
</reference>
<evidence type="ECO:0000256" key="1">
    <source>
        <dbReference type="SAM" id="SignalP"/>
    </source>
</evidence>
<evidence type="ECO:0008006" key="4">
    <source>
        <dbReference type="Google" id="ProtNLM"/>
    </source>
</evidence>
<gene>
    <name evidence="2" type="ORF">bsdtb5_23360</name>
</gene>
<organism evidence="2 3">
    <name type="scientific">Anaeromicropila herbilytica</name>
    <dbReference type="NCBI Taxonomy" id="2785025"/>
    <lineage>
        <taxon>Bacteria</taxon>
        <taxon>Bacillati</taxon>
        <taxon>Bacillota</taxon>
        <taxon>Clostridia</taxon>
        <taxon>Lachnospirales</taxon>
        <taxon>Lachnospiraceae</taxon>
        <taxon>Anaeromicropila</taxon>
    </lineage>
</organism>
<dbReference type="RefSeq" id="WP_271712189.1">
    <property type="nucleotide sequence ID" value="NZ_AP024169.1"/>
</dbReference>
<dbReference type="SUPFAM" id="SSF49265">
    <property type="entry name" value="Fibronectin type III"/>
    <property type="match status" value="1"/>
</dbReference>
<evidence type="ECO:0000313" key="2">
    <source>
        <dbReference type="EMBL" id="BCN31041.1"/>
    </source>
</evidence>
<dbReference type="InterPro" id="IPR003961">
    <property type="entry name" value="FN3_dom"/>
</dbReference>
<protein>
    <recommendedName>
        <fullName evidence="4">Fibronectin type-III domain-containing protein</fullName>
    </recommendedName>
</protein>
<sequence length="627" mass="71901">MKKKSALKVIAYILVCAMILPFTTNNTTKAANTTWKITNKYRSTLEKGYQTKFDTNGVIYGFYKGKVALMNGITGKLIKVTDFTNYNEIRKNKYNSNIDAIVTKKVNGKLYFGVIDKVGNTLIPGNKYTEIYYMDHGFRAVDGNNTYFIDRTGKILYTYEMDDVIEEYEHCFVIYQPTYPEHRRNMKPISAECKGIFDYEGNELPSIPDEDKTATSLYWVQYNTIIHDIRQKSESEMRETISDEKYKKTEITTDVTPNGNCYIVHATLQSDNPINQYYLYKMNGEKIGNADQIIEVIDKDAVVLRTIKSEVKNKVNEKIVTNAMLIDTDTYQEQSDTEFTNYDEYELGDIRSFGKYLIFYYDGGDGTNNNIGLYDAKGKLIKKYNSMNVINNCCLELDNNIYNSNMEPLNLKGYLLNVNDADSEFSFEHADLLYNRISESKVQVSFLDDSLKIITKKTFKDKSNTLDFLDYKILKNNTGVYLRYQVGKVYTDIVIDRTGKTVYSYSHNDPNINLYFQSSGTKNYIGCSKIKYISNIDTLQKVKHLSIKNTGEGELTVKWNAIDGVTGYELQYVNGDDVRRYSTKSNSIILKGLEKGAECQIGIYALIEGDGIYDWGSSTYRDVTITK</sequence>
<dbReference type="InterPro" id="IPR036116">
    <property type="entry name" value="FN3_sf"/>
</dbReference>
<dbReference type="InterPro" id="IPR013783">
    <property type="entry name" value="Ig-like_fold"/>
</dbReference>
<dbReference type="Gene3D" id="2.60.40.10">
    <property type="entry name" value="Immunoglobulins"/>
    <property type="match status" value="1"/>
</dbReference>
<accession>A0A7R7IDK0</accession>
<keyword evidence="3" id="KW-1185">Reference proteome</keyword>
<dbReference type="CDD" id="cd00063">
    <property type="entry name" value="FN3"/>
    <property type="match status" value="1"/>
</dbReference>
<evidence type="ECO:0000313" key="3">
    <source>
        <dbReference type="Proteomes" id="UP000595897"/>
    </source>
</evidence>
<proteinExistence type="predicted"/>
<dbReference type="Proteomes" id="UP000595897">
    <property type="component" value="Chromosome"/>
</dbReference>
<feature type="signal peptide" evidence="1">
    <location>
        <begin position="1"/>
        <end position="30"/>
    </location>
</feature>
<name>A0A7R7IDK0_9FIRM</name>